<dbReference type="InterPro" id="IPR027278">
    <property type="entry name" value="ACCD_DCysDesulf"/>
</dbReference>
<dbReference type="SUPFAM" id="SSF53686">
    <property type="entry name" value="Tryptophan synthase beta subunit-like PLP-dependent enzymes"/>
    <property type="match status" value="2"/>
</dbReference>
<evidence type="ECO:0000256" key="2">
    <source>
        <dbReference type="ARBA" id="ARBA00008639"/>
    </source>
</evidence>
<comment type="caution">
    <text evidence="5">The sequence shown here is derived from an EMBL/GenBank/DDBJ whole genome shotgun (WGS) entry which is preliminary data.</text>
</comment>
<keyword evidence="6" id="KW-1185">Reference proteome</keyword>
<dbReference type="PANTHER" id="PTHR43780">
    <property type="entry name" value="1-AMINOCYCLOPROPANE-1-CARBOXYLATE DEAMINASE-RELATED"/>
    <property type="match status" value="1"/>
</dbReference>
<keyword evidence="3" id="KW-0663">Pyridoxal phosphate</keyword>
<evidence type="ECO:0000256" key="3">
    <source>
        <dbReference type="ARBA" id="ARBA00022898"/>
    </source>
</evidence>
<proteinExistence type="inferred from homology"/>
<keyword evidence="5" id="KW-0378">Hydrolase</keyword>
<dbReference type="PANTHER" id="PTHR43780:SF2">
    <property type="entry name" value="1-AMINOCYCLOPROPANE-1-CARBOXYLATE DEAMINASE-RELATED"/>
    <property type="match status" value="1"/>
</dbReference>
<feature type="region of interest" description="Disordered" evidence="4">
    <location>
        <begin position="223"/>
        <end position="253"/>
    </location>
</feature>
<comment type="cofactor">
    <cofactor evidence="1">
        <name>pyridoxal 5'-phosphate</name>
        <dbReference type="ChEBI" id="CHEBI:597326"/>
    </cofactor>
</comment>
<evidence type="ECO:0000256" key="4">
    <source>
        <dbReference type="SAM" id="MobiDB-lite"/>
    </source>
</evidence>
<dbReference type="InterPro" id="IPR036052">
    <property type="entry name" value="TrpB-like_PALP_sf"/>
</dbReference>
<dbReference type="Proteomes" id="UP001224775">
    <property type="component" value="Unassembled WGS sequence"/>
</dbReference>
<reference evidence="5" key="1">
    <citation type="submission" date="2023-06" db="EMBL/GenBank/DDBJ databases">
        <title>Survivors Of The Sea: Transcriptome response of Skeletonema marinoi to long-term dormancy.</title>
        <authorList>
            <person name="Pinder M.I.M."/>
            <person name="Kourtchenko O."/>
            <person name="Robertson E.K."/>
            <person name="Larsson T."/>
            <person name="Maumus F."/>
            <person name="Osuna-Cruz C.M."/>
            <person name="Vancaester E."/>
            <person name="Stenow R."/>
            <person name="Vandepoele K."/>
            <person name="Ploug H."/>
            <person name="Bruchert V."/>
            <person name="Godhe A."/>
            <person name="Topel M."/>
        </authorList>
    </citation>
    <scope>NUCLEOTIDE SEQUENCE</scope>
    <source>
        <strain evidence="5">R05AC</strain>
    </source>
</reference>
<evidence type="ECO:0000313" key="6">
    <source>
        <dbReference type="Proteomes" id="UP001224775"/>
    </source>
</evidence>
<dbReference type="EMBL" id="JATAAI010000044">
    <property type="protein sequence ID" value="KAK1733821.1"/>
    <property type="molecule type" value="Genomic_DNA"/>
</dbReference>
<sequence>MLLLLPTPNRQWLRQLLLLMLLSSLTMITSFHLPYNINIVHRSIHRQAAISSSALCLQKQKSSSSLTGWINSDTLNLQQATNQHERIKPDAASFTYDDNDTQIQYPSPSSVERLLIRDRLVFLKRDDCLHLPGSNISGNKARKFLSLNNLPAEQFPDAIVSYGGPQSNAMVALAAIVSSKNAELRDDRGSNGGEQMDLQNNGMAQDMFWELDVLDDEVQLRRKNGEEDENESNNIGNSSTSTNTNETTDEPQKRFIYYTKPLPRYLRKNPNGNLLRALALGMEIRTLSHDEYSRLFGGLHGGSSLAPADLDPPVPGKSLWVPQGGACGIAKHGSDVLANEVIDYWTLHGKGMPLAVCLPGGTCTTALLMQRSLNAIMDQRRKEKERAMDIRVVVIPCVGDDEYAMRQMISLDKAVGGTGRKEDLPWILKPRVDVEYGSARRRSRGYFTFGQPSKALLETYDEMNSENVSLDLLYGAPAWSLLLQQWRSQESDCPIAGRQLMYIHSGGLEGVASQLTRYKHKNLLPDARAVQTS</sequence>
<dbReference type="Gene3D" id="3.40.50.1100">
    <property type="match status" value="3"/>
</dbReference>
<dbReference type="AlphaFoldDB" id="A0AAD8XTX2"/>
<evidence type="ECO:0000256" key="1">
    <source>
        <dbReference type="ARBA" id="ARBA00001933"/>
    </source>
</evidence>
<protein>
    <submittedName>
        <fullName evidence="5">1-aminocyclopropane-1-carboxylate deaminase protein</fullName>
        <ecNumber evidence="5">3.5.99.7</ecNumber>
    </submittedName>
</protein>
<dbReference type="GO" id="GO:0008660">
    <property type="term" value="F:1-aminocyclopropane-1-carboxylate deaminase activity"/>
    <property type="evidence" value="ECO:0007669"/>
    <property type="project" value="UniProtKB-EC"/>
</dbReference>
<feature type="compositionally biased region" description="Low complexity" evidence="4">
    <location>
        <begin position="232"/>
        <end position="246"/>
    </location>
</feature>
<organism evidence="5 6">
    <name type="scientific">Skeletonema marinoi</name>
    <dbReference type="NCBI Taxonomy" id="267567"/>
    <lineage>
        <taxon>Eukaryota</taxon>
        <taxon>Sar</taxon>
        <taxon>Stramenopiles</taxon>
        <taxon>Ochrophyta</taxon>
        <taxon>Bacillariophyta</taxon>
        <taxon>Coscinodiscophyceae</taxon>
        <taxon>Thalassiosirophycidae</taxon>
        <taxon>Thalassiosirales</taxon>
        <taxon>Skeletonemataceae</taxon>
        <taxon>Skeletonema</taxon>
        <taxon>Skeletonema marinoi-dohrnii complex</taxon>
    </lineage>
</organism>
<evidence type="ECO:0000313" key="5">
    <source>
        <dbReference type="EMBL" id="KAK1733821.1"/>
    </source>
</evidence>
<accession>A0AAD8XTX2</accession>
<dbReference type="GO" id="GO:0019148">
    <property type="term" value="F:D-cysteine desulfhydrase activity"/>
    <property type="evidence" value="ECO:0007669"/>
    <property type="project" value="TreeGrafter"/>
</dbReference>
<gene>
    <name evidence="5" type="ORF">QTG54_015518</name>
</gene>
<comment type="similarity">
    <text evidence="2">Belongs to the ACC deaminase/D-cysteine desulfhydrase family.</text>
</comment>
<dbReference type="EC" id="3.5.99.7" evidence="5"/>
<name>A0AAD8XTX2_9STRA</name>